<evidence type="ECO:0000313" key="2">
    <source>
        <dbReference type="Proteomes" id="UP001500967"/>
    </source>
</evidence>
<comment type="caution">
    <text evidence="1">The sequence shown here is derived from an EMBL/GenBank/DDBJ whole genome shotgun (WGS) entry which is preliminary data.</text>
</comment>
<dbReference type="Proteomes" id="UP001500967">
    <property type="component" value="Unassembled WGS sequence"/>
</dbReference>
<dbReference type="PANTHER" id="PTHR43431">
    <property type="entry name" value="OXIDOREDUCTASE, SHORT CHAIN DEHYDROGENASE/REDUCTASE FAMILY (AFU_ORTHOLOGUE AFUA_5G14000)"/>
    <property type="match status" value="1"/>
</dbReference>
<protein>
    <submittedName>
        <fullName evidence="1">SDR family NAD(P)-dependent oxidoreductase</fullName>
    </submittedName>
</protein>
<dbReference type="Gene3D" id="3.40.50.720">
    <property type="entry name" value="NAD(P)-binding Rossmann-like Domain"/>
    <property type="match status" value="1"/>
</dbReference>
<dbReference type="InterPro" id="IPR002347">
    <property type="entry name" value="SDR_fam"/>
</dbReference>
<name>A0ABN0UEF8_9ACTN</name>
<reference evidence="1 2" key="1">
    <citation type="journal article" date="2019" name="Int. J. Syst. Evol. Microbiol.">
        <title>The Global Catalogue of Microorganisms (GCM) 10K type strain sequencing project: providing services to taxonomists for standard genome sequencing and annotation.</title>
        <authorList>
            <consortium name="The Broad Institute Genomics Platform"/>
            <consortium name="The Broad Institute Genome Sequencing Center for Infectious Disease"/>
            <person name="Wu L."/>
            <person name="Ma J."/>
        </authorList>
    </citation>
    <scope>NUCLEOTIDE SEQUENCE [LARGE SCALE GENOMIC DNA]</scope>
    <source>
        <strain evidence="1 2">JCM 10425</strain>
    </source>
</reference>
<dbReference type="EMBL" id="BAAAGX010000014">
    <property type="protein sequence ID" value="GAA0247887.1"/>
    <property type="molecule type" value="Genomic_DNA"/>
</dbReference>
<accession>A0ABN0UEF8</accession>
<dbReference type="Pfam" id="PF00106">
    <property type="entry name" value="adh_short"/>
    <property type="match status" value="1"/>
</dbReference>
<dbReference type="InterPro" id="IPR036291">
    <property type="entry name" value="NAD(P)-bd_dom_sf"/>
</dbReference>
<evidence type="ECO:0000313" key="1">
    <source>
        <dbReference type="EMBL" id="GAA0247887.1"/>
    </source>
</evidence>
<proteinExistence type="predicted"/>
<dbReference type="PANTHER" id="PTHR43431:SF7">
    <property type="entry name" value="OXIDOREDUCTASE, SHORT CHAIN DEHYDROGENASE_REDUCTASE FAMILY (AFU_ORTHOLOGUE AFUA_5G14000)"/>
    <property type="match status" value="1"/>
</dbReference>
<gene>
    <name evidence="1" type="ORF">GCM10009539_36460</name>
</gene>
<organism evidence="1 2">
    <name type="scientific">Cryptosporangium japonicum</name>
    <dbReference type="NCBI Taxonomy" id="80872"/>
    <lineage>
        <taxon>Bacteria</taxon>
        <taxon>Bacillati</taxon>
        <taxon>Actinomycetota</taxon>
        <taxon>Actinomycetes</taxon>
        <taxon>Cryptosporangiales</taxon>
        <taxon>Cryptosporangiaceae</taxon>
        <taxon>Cryptosporangium</taxon>
    </lineage>
</organism>
<keyword evidence="2" id="KW-1185">Reference proteome</keyword>
<dbReference type="SUPFAM" id="SSF51735">
    <property type="entry name" value="NAD(P)-binding Rossmann-fold domains"/>
    <property type="match status" value="1"/>
</dbReference>
<sequence length="220" mass="21738">MVIVGAGPGLGSALARRFGAEGYDVGLVARDRTRLETDAATLRAAGVAATAHPADVRDEAGLRAALDAAGPIDVLIWAVGPGSAPIAPAGEVTAPGVIEQVALHVGGAVTAVRHVLPPMLTRGAGTVLIATGASSVVPIAVLGDVGIAMAGLRNWALGLRAAVAGQGVHVATVTIATLLAPGHPVGDPDAVAARFLALAGAPERAEEVIGDLDEVRRLVG</sequence>